<evidence type="ECO:0000313" key="5">
    <source>
        <dbReference type="Proteomes" id="UP000250043"/>
    </source>
</evidence>
<reference evidence="4 5" key="1">
    <citation type="submission" date="2016-07" db="EMBL/GenBank/DDBJ databases">
        <title>Draft genome of the white-rot fungus Obba rivulosa 3A-2.</title>
        <authorList>
            <consortium name="DOE Joint Genome Institute"/>
            <person name="Miettinen O."/>
            <person name="Riley R."/>
            <person name="Acob R."/>
            <person name="Barry K."/>
            <person name="Cullen D."/>
            <person name="De Vries R."/>
            <person name="Hainaut M."/>
            <person name="Hatakka A."/>
            <person name="Henrissat B."/>
            <person name="Hilden K."/>
            <person name="Kuo R."/>
            <person name="Labutti K."/>
            <person name="Lipzen A."/>
            <person name="Makela M.R."/>
            <person name="Sandor L."/>
            <person name="Spatafora J.W."/>
            <person name="Grigoriev I.V."/>
            <person name="Hibbett D.S."/>
        </authorList>
    </citation>
    <scope>NUCLEOTIDE SEQUENCE [LARGE SCALE GENOMIC DNA]</scope>
    <source>
        <strain evidence="4 5">3A-2</strain>
    </source>
</reference>
<dbReference type="InterPro" id="IPR025340">
    <property type="entry name" value="DUF4246"/>
</dbReference>
<evidence type="ECO:0000256" key="1">
    <source>
        <dbReference type="SAM" id="MobiDB-lite"/>
    </source>
</evidence>
<dbReference type="Proteomes" id="UP000250043">
    <property type="component" value="Unassembled WGS sequence"/>
</dbReference>
<gene>
    <name evidence="4" type="ORF">OBBRIDRAFT_752203</name>
</gene>
<feature type="region of interest" description="Disordered" evidence="1">
    <location>
        <begin position="75"/>
        <end position="100"/>
    </location>
</feature>
<feature type="domain" description="DUF4246" evidence="3">
    <location>
        <begin position="10"/>
        <end position="63"/>
    </location>
</feature>
<dbReference type="InterPro" id="IPR049207">
    <property type="entry name" value="DUF4246_N"/>
</dbReference>
<evidence type="ECO:0000259" key="2">
    <source>
        <dbReference type="Pfam" id="PF14033"/>
    </source>
</evidence>
<dbReference type="PANTHER" id="PTHR33119">
    <property type="entry name" value="IFI3P"/>
    <property type="match status" value="1"/>
</dbReference>
<sequence length="588" mass="67659">MSMSSSQALQEDLTFNSPFDIIENDFVTLVEQRMRKFASEITEKPRWYEKVFDEGIVSKWRQEFKEQDSEVVKELRETKKDGGGEDSDTYGGPEPSRQWPRDRITDVQLDWVFDYLRWAAREREAATGIETTGINKIYRSSELIPTELKSQLINDVSIFENVPSEEKDWHPGSNGQVLDLVHPSLYCFRVGKSLIKDPETGRVFVPTVDEYLELRNDLGNTSTATFTSLQHQWIPTDFRVSKEGDVRPLAYINNMHPRKHAALYKSVTAVIQRFIPLWERTLNDALNSNPPLAVQLDPLAWYVDIKEPKPDYVTFHDAGKLDQYDAAYEEWEETYKWPKIPEPAPFSPPPREGRRTISLRGRDIQVIVKLANIVLTPEKPAYEGGSWHVEGMRNESIVATGIYYYESSNITESRLAFRAAVGDGTGDNMDIPYEQSDQRGYMAAYGINGNGGPLNQLLGSVVTKEDLCLAFPNIYQHRVAPFELADPTKPGVRKILCFFLVEPGEHILSTTEVLPQQRSWCEDEMARVPRLQQVPVELYDIIRDDVVDGTITLDEAKKERWRLMEERASFVFRHNEEIFELEFNMCEH</sequence>
<feature type="domain" description="DUF4246" evidence="2">
    <location>
        <begin position="109"/>
        <end position="523"/>
    </location>
</feature>
<protein>
    <submittedName>
        <fullName evidence="4">Uncharacterized protein</fullName>
    </submittedName>
</protein>
<evidence type="ECO:0000259" key="3">
    <source>
        <dbReference type="Pfam" id="PF21666"/>
    </source>
</evidence>
<name>A0A8E2B520_9APHY</name>
<dbReference type="PANTHER" id="PTHR33119:SF1">
    <property type="entry name" value="FE2OG DIOXYGENASE DOMAIN-CONTAINING PROTEIN"/>
    <property type="match status" value="1"/>
</dbReference>
<dbReference type="AlphaFoldDB" id="A0A8E2B520"/>
<organism evidence="4 5">
    <name type="scientific">Obba rivulosa</name>
    <dbReference type="NCBI Taxonomy" id="1052685"/>
    <lineage>
        <taxon>Eukaryota</taxon>
        <taxon>Fungi</taxon>
        <taxon>Dikarya</taxon>
        <taxon>Basidiomycota</taxon>
        <taxon>Agaricomycotina</taxon>
        <taxon>Agaricomycetes</taxon>
        <taxon>Polyporales</taxon>
        <taxon>Gelatoporiaceae</taxon>
        <taxon>Obba</taxon>
    </lineage>
</organism>
<dbReference type="Pfam" id="PF21666">
    <property type="entry name" value="DUF4246_N"/>
    <property type="match status" value="1"/>
</dbReference>
<accession>A0A8E2B520</accession>
<proteinExistence type="predicted"/>
<keyword evidence="5" id="KW-1185">Reference proteome</keyword>
<dbReference type="OrthoDB" id="415532at2759"/>
<evidence type="ECO:0000313" key="4">
    <source>
        <dbReference type="EMBL" id="OCH91965.1"/>
    </source>
</evidence>
<dbReference type="EMBL" id="KV722376">
    <property type="protein sequence ID" value="OCH91965.1"/>
    <property type="molecule type" value="Genomic_DNA"/>
</dbReference>
<dbReference type="Pfam" id="PF14033">
    <property type="entry name" value="DUF4246"/>
    <property type="match status" value="1"/>
</dbReference>
<dbReference type="InterPro" id="IPR049192">
    <property type="entry name" value="DUF4246_C"/>
</dbReference>